<name>E9GZH6_DAPPU</name>
<evidence type="ECO:0000313" key="2">
    <source>
        <dbReference type="Proteomes" id="UP000000305"/>
    </source>
</evidence>
<keyword evidence="2" id="KW-1185">Reference proteome</keyword>
<organism evidence="1 2">
    <name type="scientific">Daphnia pulex</name>
    <name type="common">Water flea</name>
    <dbReference type="NCBI Taxonomy" id="6669"/>
    <lineage>
        <taxon>Eukaryota</taxon>
        <taxon>Metazoa</taxon>
        <taxon>Ecdysozoa</taxon>
        <taxon>Arthropoda</taxon>
        <taxon>Crustacea</taxon>
        <taxon>Branchiopoda</taxon>
        <taxon>Diplostraca</taxon>
        <taxon>Cladocera</taxon>
        <taxon>Anomopoda</taxon>
        <taxon>Daphniidae</taxon>
        <taxon>Daphnia</taxon>
    </lineage>
</organism>
<proteinExistence type="predicted"/>
<dbReference type="EMBL" id="GL732577">
    <property type="protein sequence ID" value="EFX75154.1"/>
    <property type="molecule type" value="Genomic_DNA"/>
</dbReference>
<dbReference type="Proteomes" id="UP000000305">
    <property type="component" value="Unassembled WGS sequence"/>
</dbReference>
<protein>
    <submittedName>
        <fullName evidence="1">Uncharacterized protein</fullName>
    </submittedName>
</protein>
<reference evidence="1 2" key="1">
    <citation type="journal article" date="2011" name="Science">
        <title>The ecoresponsive genome of Daphnia pulex.</title>
        <authorList>
            <person name="Colbourne J.K."/>
            <person name="Pfrender M.E."/>
            <person name="Gilbert D."/>
            <person name="Thomas W.K."/>
            <person name="Tucker A."/>
            <person name="Oakley T.H."/>
            <person name="Tokishita S."/>
            <person name="Aerts A."/>
            <person name="Arnold G.J."/>
            <person name="Basu M.K."/>
            <person name="Bauer D.J."/>
            <person name="Caceres C.E."/>
            <person name="Carmel L."/>
            <person name="Casola C."/>
            <person name="Choi J.H."/>
            <person name="Detter J.C."/>
            <person name="Dong Q."/>
            <person name="Dusheyko S."/>
            <person name="Eads B.D."/>
            <person name="Frohlich T."/>
            <person name="Geiler-Samerotte K.A."/>
            <person name="Gerlach D."/>
            <person name="Hatcher P."/>
            <person name="Jogdeo S."/>
            <person name="Krijgsveld J."/>
            <person name="Kriventseva E.V."/>
            <person name="Kultz D."/>
            <person name="Laforsch C."/>
            <person name="Lindquist E."/>
            <person name="Lopez J."/>
            <person name="Manak J.R."/>
            <person name="Muller J."/>
            <person name="Pangilinan J."/>
            <person name="Patwardhan R.P."/>
            <person name="Pitluck S."/>
            <person name="Pritham E.J."/>
            <person name="Rechtsteiner A."/>
            <person name="Rho M."/>
            <person name="Rogozin I.B."/>
            <person name="Sakarya O."/>
            <person name="Salamov A."/>
            <person name="Schaack S."/>
            <person name="Shapiro H."/>
            <person name="Shiga Y."/>
            <person name="Skalitzky C."/>
            <person name="Smith Z."/>
            <person name="Souvorov A."/>
            <person name="Sung W."/>
            <person name="Tang Z."/>
            <person name="Tsuchiya D."/>
            <person name="Tu H."/>
            <person name="Vos H."/>
            <person name="Wang M."/>
            <person name="Wolf Y.I."/>
            <person name="Yamagata H."/>
            <person name="Yamada T."/>
            <person name="Ye Y."/>
            <person name="Shaw J.R."/>
            <person name="Andrews J."/>
            <person name="Crease T.J."/>
            <person name="Tang H."/>
            <person name="Lucas S.M."/>
            <person name="Robertson H.M."/>
            <person name="Bork P."/>
            <person name="Koonin E.V."/>
            <person name="Zdobnov E.M."/>
            <person name="Grigoriev I.V."/>
            <person name="Lynch M."/>
            <person name="Boore J.L."/>
        </authorList>
    </citation>
    <scope>NUCLEOTIDE SEQUENCE [LARGE SCALE GENOMIC DNA]</scope>
</reference>
<dbReference type="InParanoid" id="E9GZH6"/>
<sequence>MASGAVEPNTVKNLLKTAVSRTHLDVLQRDISIDIGNPMDVGLRHLTRLQKMGDTSNLMPE</sequence>
<gene>
    <name evidence="1" type="ORF">DAPPUDRAFT_250950</name>
</gene>
<evidence type="ECO:0000313" key="1">
    <source>
        <dbReference type="EMBL" id="EFX75154.1"/>
    </source>
</evidence>
<dbReference type="KEGG" id="dpx:DAPPUDRAFT_250950"/>
<dbReference type="HOGENOM" id="CLU_2924944_0_0_1"/>
<accession>E9GZH6</accession>
<dbReference type="AlphaFoldDB" id="E9GZH6"/>